<dbReference type="STRING" id="435.A0U92_16875"/>
<evidence type="ECO:0000259" key="1">
    <source>
        <dbReference type="Pfam" id="PF00534"/>
    </source>
</evidence>
<gene>
    <name evidence="3" type="ORF">A0U92_16875</name>
</gene>
<dbReference type="Pfam" id="PF00534">
    <property type="entry name" value="Glycos_transf_1"/>
    <property type="match status" value="1"/>
</dbReference>
<dbReference type="Pfam" id="PF13439">
    <property type="entry name" value="Glyco_transf_4"/>
    <property type="match status" value="1"/>
</dbReference>
<proteinExistence type="predicted"/>
<organism evidence="3 4">
    <name type="scientific">Acetobacter aceti</name>
    <dbReference type="NCBI Taxonomy" id="435"/>
    <lineage>
        <taxon>Bacteria</taxon>
        <taxon>Pseudomonadati</taxon>
        <taxon>Pseudomonadota</taxon>
        <taxon>Alphaproteobacteria</taxon>
        <taxon>Acetobacterales</taxon>
        <taxon>Acetobacteraceae</taxon>
        <taxon>Acetobacter</taxon>
        <taxon>Acetobacter subgen. Acetobacter</taxon>
    </lineage>
</organism>
<accession>A0A1U9KK16</accession>
<dbReference type="AlphaFoldDB" id="A0A1U9KK16"/>
<name>A0A1U9KK16_ACEAC</name>
<keyword evidence="4" id="KW-1185">Reference proteome</keyword>
<dbReference type="Gene3D" id="3.40.50.2000">
    <property type="entry name" value="Glycogen Phosphorylase B"/>
    <property type="match status" value="2"/>
</dbReference>
<keyword evidence="3" id="KW-0808">Transferase</keyword>
<evidence type="ECO:0000313" key="3">
    <source>
        <dbReference type="EMBL" id="AQS86152.1"/>
    </source>
</evidence>
<dbReference type="InterPro" id="IPR028098">
    <property type="entry name" value="Glyco_trans_4-like_N"/>
</dbReference>
<dbReference type="EMBL" id="CP014692">
    <property type="protein sequence ID" value="AQS86152.1"/>
    <property type="molecule type" value="Genomic_DNA"/>
</dbReference>
<feature type="domain" description="Glycosyltransferase subfamily 4-like N-terminal" evidence="2">
    <location>
        <begin position="27"/>
        <end position="168"/>
    </location>
</feature>
<dbReference type="Proteomes" id="UP000188937">
    <property type="component" value="Chromosome"/>
</dbReference>
<sequence>MAGTGEDALKIAYVINSVEGGGAALPVPAVTRVMRERGHHVEIFALSRRDGRAITSMEQDGLRVHVRDGAPGDHLTAFFWLMRQMQAFSPTVIWTSLTRATLMGQLIGTWRRCPVVSWQHSARLKPANARMLRLLRARTSLWIADSRCVEEMTRQTLGIPPAHLACWPIFRADADVPLATPWRPGEPVRIGSLGRLHPVKGYDILCQALTLLHQKGDLPPFEVVIAGEGEERARLEDLIRRDELPVRLAGYVEHPKNFLTTLHAYVQPSLWEGLCLAAHEAMLAGLPVIASAVGELPFTITGDMGSVVPPRDPQALAAALEKLLRSPEKLVEWGRAGRQRVLERFSAERFDATGRGIVERVERIVADRNGSVQAQRLR</sequence>
<dbReference type="OrthoDB" id="529131at2"/>
<feature type="domain" description="Glycosyl transferase family 1" evidence="1">
    <location>
        <begin position="185"/>
        <end position="340"/>
    </location>
</feature>
<dbReference type="InterPro" id="IPR001296">
    <property type="entry name" value="Glyco_trans_1"/>
</dbReference>
<dbReference type="PANTHER" id="PTHR12526">
    <property type="entry name" value="GLYCOSYLTRANSFERASE"/>
    <property type="match status" value="1"/>
</dbReference>
<protein>
    <submittedName>
        <fullName evidence="3">Glycosyltransferase</fullName>
    </submittedName>
</protein>
<reference evidence="3 4" key="1">
    <citation type="submission" date="2016-03" db="EMBL/GenBank/DDBJ databases">
        <title>Acetic acid bacteria sequencing.</title>
        <authorList>
            <person name="Brandt J."/>
            <person name="Jakob F."/>
            <person name="Vogel R.F."/>
        </authorList>
    </citation>
    <scope>NUCLEOTIDE SEQUENCE [LARGE SCALE GENOMIC DNA]</scope>
    <source>
        <strain evidence="3 4">TMW2.1153</strain>
    </source>
</reference>
<evidence type="ECO:0000259" key="2">
    <source>
        <dbReference type="Pfam" id="PF13439"/>
    </source>
</evidence>
<dbReference type="KEGG" id="aace:A0U92_16875"/>
<dbReference type="RefSeq" id="WP_077814155.1">
    <property type="nucleotide sequence ID" value="NZ_CP014692.1"/>
</dbReference>
<dbReference type="SUPFAM" id="SSF53756">
    <property type="entry name" value="UDP-Glycosyltransferase/glycogen phosphorylase"/>
    <property type="match status" value="1"/>
</dbReference>
<dbReference type="GO" id="GO:0016757">
    <property type="term" value="F:glycosyltransferase activity"/>
    <property type="evidence" value="ECO:0007669"/>
    <property type="project" value="InterPro"/>
</dbReference>
<evidence type="ECO:0000313" key="4">
    <source>
        <dbReference type="Proteomes" id="UP000188937"/>
    </source>
</evidence>